<dbReference type="InterPro" id="IPR023997">
    <property type="entry name" value="TonB-dep_OMP_SusC/RagA_CS"/>
</dbReference>
<keyword evidence="5 7" id="KW-0472">Membrane</keyword>
<comment type="subcellular location">
    <subcellularLocation>
        <location evidence="1 7">Cell outer membrane</location>
        <topology evidence="1 7">Multi-pass membrane protein</topology>
    </subcellularLocation>
</comment>
<dbReference type="InterPro" id="IPR008969">
    <property type="entry name" value="CarboxyPept-like_regulatory"/>
</dbReference>
<dbReference type="InterPro" id="IPR012910">
    <property type="entry name" value="Plug_dom"/>
</dbReference>
<dbReference type="InterPro" id="IPR037066">
    <property type="entry name" value="Plug_dom_sf"/>
</dbReference>
<evidence type="ECO:0000259" key="9">
    <source>
        <dbReference type="Pfam" id="PF07715"/>
    </source>
</evidence>
<feature type="domain" description="TonB-dependent receptor plug" evidence="9">
    <location>
        <begin position="135"/>
        <end position="264"/>
    </location>
</feature>
<comment type="similarity">
    <text evidence="7">Belongs to the TonB-dependent receptor family.</text>
</comment>
<evidence type="ECO:0000256" key="5">
    <source>
        <dbReference type="ARBA" id="ARBA00023136"/>
    </source>
</evidence>
<sequence>MRNPYSSGSSSLRWTGLLFLLLLAALSAGAQTAAQRYTLQGRVTDAGGQGLPGATVLLNGTTLGASTGADGGYSLEASIAPGSYTLTVSLIGYAAVSRPLTLGASPTVTTDVALTEARQKLDEVVVVGSTISAPKRELGNAISTIRAEDLAQSGSGGLLNSLQGKVAGAQITQNSGDPAGSLSVRLRGVHSLQGSSDPLYVIDGVIVSNASTNVSQLALSNDIGAANPGQNRLADLNPNDIASLNIINGAAAAAQYGSRAANGVVLITTKRGQSGAARVAVSTSFNMNELRKSVPVNTYGKQFGADNFTALDNLGRPVPSVFRLYTIGSAAPIASNPANTFLTTVPITRAGTTTPLASNLIDVTRYNYFDQIFRTGYGTDNAVSVSGGSERTQYYVSANYLKNEGIIKGTDFTRYNLRARVDQRLTDWAKVSAGLSYVNSFSNEKANGNVFYSPINSINITNNIYDITKRDIKGDLMAVEPTRVNPLSTIEDMKFTQSVNRTVSDVQVNLTPFKGFSADYVLGVDAYSQVGQSYIRPYPYQATAGLPAARYPLGFAANGNNAVIQLNSDINLGYEYQLSENLKLNLRAGYSYQYAQQDYTTTQGQNLAPFITTVSGAGSTTVVSAYNLDRYDLSGYYGQATIGFRNLAFLTGAVRRDRSSKFSSSETNQVYPKVSGSLVVSDFSFWQNSAYANSFNSLKLRASYGEAGNLTGIGSYDRFYQFSPVGFLGKNTITPGTQLANPAVKPERMAELEGGADLAFLHDRITLGVTAYYQKITDLVVKRNLAPSSGGSSIVNNVGTMENRGLEVSLGGTPVKTTDFTWDVAFIFSRNRNKVLSLPGSNGSVQAISIDNAAGAPVYLLEGQPAGVFYGSGYARNPDGSLLLTPQGFAQDEHAVGQGVGAVSFTPARGSDGQPPASSPTANVLIGNPNPKWTGSFNTNFTYKKLGLHVLLDAVQGVSVFNADKRTRQGVGLGDLAEQELRGTLPRGYIFAIYNTQEFRVDDGSYVKLREVALSYGLPTFTKFITSLNLSLVGRNLYSWDKYNGFDPETSAGGASDLLRAIDFGNVPIPRTYQVKLAATF</sequence>
<dbReference type="NCBIfam" id="TIGR04057">
    <property type="entry name" value="SusC_RagA_signa"/>
    <property type="match status" value="1"/>
</dbReference>
<keyword evidence="3 7" id="KW-1134">Transmembrane beta strand</keyword>
<evidence type="ECO:0000256" key="6">
    <source>
        <dbReference type="ARBA" id="ARBA00023237"/>
    </source>
</evidence>
<evidence type="ECO:0000256" key="8">
    <source>
        <dbReference type="SAM" id="SignalP"/>
    </source>
</evidence>
<dbReference type="Pfam" id="PF07715">
    <property type="entry name" value="Plug"/>
    <property type="match status" value="1"/>
</dbReference>
<feature type="chain" id="PRO_5047378264" evidence="8">
    <location>
        <begin position="31"/>
        <end position="1081"/>
    </location>
</feature>
<accession>A0ABU9LY39</accession>
<dbReference type="PROSITE" id="PS52016">
    <property type="entry name" value="TONB_DEPENDENT_REC_3"/>
    <property type="match status" value="1"/>
</dbReference>
<dbReference type="InterPro" id="IPR036942">
    <property type="entry name" value="Beta-barrel_TonB_sf"/>
</dbReference>
<organism evidence="10 11">
    <name type="scientific">Hymenobacter segetis</name>
    <dbReference type="NCBI Taxonomy" id="2025509"/>
    <lineage>
        <taxon>Bacteria</taxon>
        <taxon>Pseudomonadati</taxon>
        <taxon>Bacteroidota</taxon>
        <taxon>Cytophagia</taxon>
        <taxon>Cytophagales</taxon>
        <taxon>Hymenobacteraceae</taxon>
        <taxon>Hymenobacter</taxon>
    </lineage>
</organism>
<gene>
    <name evidence="10" type="ORF">AAFH49_15805</name>
</gene>
<comment type="caution">
    <text evidence="10">The sequence shown here is derived from an EMBL/GenBank/DDBJ whole genome shotgun (WGS) entry which is preliminary data.</text>
</comment>
<keyword evidence="6 7" id="KW-0998">Cell outer membrane</keyword>
<evidence type="ECO:0000313" key="10">
    <source>
        <dbReference type="EMBL" id="MEL5995679.1"/>
    </source>
</evidence>
<dbReference type="SUPFAM" id="SSF49464">
    <property type="entry name" value="Carboxypeptidase regulatory domain-like"/>
    <property type="match status" value="1"/>
</dbReference>
<proteinExistence type="inferred from homology"/>
<evidence type="ECO:0000256" key="1">
    <source>
        <dbReference type="ARBA" id="ARBA00004571"/>
    </source>
</evidence>
<dbReference type="EMBL" id="JBCEVZ010000043">
    <property type="protein sequence ID" value="MEL5995679.1"/>
    <property type="molecule type" value="Genomic_DNA"/>
</dbReference>
<evidence type="ECO:0000313" key="11">
    <source>
        <dbReference type="Proteomes" id="UP001479606"/>
    </source>
</evidence>
<feature type="signal peptide" evidence="8">
    <location>
        <begin position="1"/>
        <end position="30"/>
    </location>
</feature>
<dbReference type="RefSeq" id="WP_342299680.1">
    <property type="nucleotide sequence ID" value="NZ_JBCEVZ010000043.1"/>
</dbReference>
<dbReference type="Gene3D" id="2.170.130.10">
    <property type="entry name" value="TonB-dependent receptor, plug domain"/>
    <property type="match status" value="1"/>
</dbReference>
<keyword evidence="4 7" id="KW-0812">Transmembrane</keyword>
<name>A0ABU9LY39_9BACT</name>
<dbReference type="Pfam" id="PF13715">
    <property type="entry name" value="CarbopepD_reg_2"/>
    <property type="match status" value="1"/>
</dbReference>
<dbReference type="SUPFAM" id="SSF56935">
    <property type="entry name" value="Porins"/>
    <property type="match status" value="1"/>
</dbReference>
<dbReference type="Gene3D" id="2.40.170.20">
    <property type="entry name" value="TonB-dependent receptor, beta-barrel domain"/>
    <property type="match status" value="1"/>
</dbReference>
<keyword evidence="11" id="KW-1185">Reference proteome</keyword>
<evidence type="ECO:0000256" key="7">
    <source>
        <dbReference type="PROSITE-ProRule" id="PRU01360"/>
    </source>
</evidence>
<keyword evidence="2 7" id="KW-0813">Transport</keyword>
<reference evidence="10 11" key="1">
    <citation type="journal article" date="2018" name="Arch. Microbiol.">
        <title>Hymenobacter segetis sp. nov., isolated from soil.</title>
        <authorList>
            <person name="Ten L.N."/>
            <person name="Lim S.J."/>
            <person name="Kim B.O."/>
            <person name="Kang I.K."/>
            <person name="Jung H.Y."/>
        </authorList>
    </citation>
    <scope>NUCLEOTIDE SEQUENCE [LARGE SCALE GENOMIC DNA]</scope>
    <source>
        <strain evidence="10 11">S7-3-11</strain>
    </source>
</reference>
<protein>
    <submittedName>
        <fullName evidence="10">SusC/RagA family TonB-linked outer membrane protein</fullName>
    </submittedName>
</protein>
<dbReference type="InterPro" id="IPR039426">
    <property type="entry name" value="TonB-dep_rcpt-like"/>
</dbReference>
<dbReference type="Proteomes" id="UP001479606">
    <property type="component" value="Unassembled WGS sequence"/>
</dbReference>
<dbReference type="Gene3D" id="2.60.40.1120">
    <property type="entry name" value="Carboxypeptidase-like, regulatory domain"/>
    <property type="match status" value="1"/>
</dbReference>
<dbReference type="InterPro" id="IPR023996">
    <property type="entry name" value="TonB-dep_OMP_SusC/RagA"/>
</dbReference>
<evidence type="ECO:0000256" key="4">
    <source>
        <dbReference type="ARBA" id="ARBA00022692"/>
    </source>
</evidence>
<evidence type="ECO:0000256" key="2">
    <source>
        <dbReference type="ARBA" id="ARBA00022448"/>
    </source>
</evidence>
<dbReference type="NCBIfam" id="TIGR04056">
    <property type="entry name" value="OMP_RagA_SusC"/>
    <property type="match status" value="1"/>
</dbReference>
<evidence type="ECO:0000256" key="3">
    <source>
        <dbReference type="ARBA" id="ARBA00022452"/>
    </source>
</evidence>
<keyword evidence="8" id="KW-0732">Signal</keyword>